<gene>
    <name evidence="1" type="ORF">LIER_05226</name>
</gene>
<dbReference type="AlphaFoldDB" id="A0AAV3P3V1"/>
<name>A0AAV3P3V1_LITER</name>
<dbReference type="Proteomes" id="UP001454036">
    <property type="component" value="Unassembled WGS sequence"/>
</dbReference>
<proteinExistence type="predicted"/>
<organism evidence="1 2">
    <name type="scientific">Lithospermum erythrorhizon</name>
    <name type="common">Purple gromwell</name>
    <name type="synonym">Lithospermum officinale var. erythrorhizon</name>
    <dbReference type="NCBI Taxonomy" id="34254"/>
    <lineage>
        <taxon>Eukaryota</taxon>
        <taxon>Viridiplantae</taxon>
        <taxon>Streptophyta</taxon>
        <taxon>Embryophyta</taxon>
        <taxon>Tracheophyta</taxon>
        <taxon>Spermatophyta</taxon>
        <taxon>Magnoliopsida</taxon>
        <taxon>eudicotyledons</taxon>
        <taxon>Gunneridae</taxon>
        <taxon>Pentapetalae</taxon>
        <taxon>asterids</taxon>
        <taxon>lamiids</taxon>
        <taxon>Boraginales</taxon>
        <taxon>Boraginaceae</taxon>
        <taxon>Boraginoideae</taxon>
        <taxon>Lithospermeae</taxon>
        <taxon>Lithospermum</taxon>
    </lineage>
</organism>
<accession>A0AAV3P3V1</accession>
<sequence length="89" mass="10299">MEQAVCHTYGVPFFITLLNDWHFPAKHSYNRINLFPLYFDAMPSIDETKKLSKFYSKWTLKRDSSSTGTALVVQTLLGDLEDDLLKPEI</sequence>
<dbReference type="EMBL" id="BAABME010000712">
    <property type="protein sequence ID" value="GAA0144905.1"/>
    <property type="molecule type" value="Genomic_DNA"/>
</dbReference>
<evidence type="ECO:0000313" key="1">
    <source>
        <dbReference type="EMBL" id="GAA0144905.1"/>
    </source>
</evidence>
<comment type="caution">
    <text evidence="1">The sequence shown here is derived from an EMBL/GenBank/DDBJ whole genome shotgun (WGS) entry which is preliminary data.</text>
</comment>
<keyword evidence="2" id="KW-1185">Reference proteome</keyword>
<protein>
    <submittedName>
        <fullName evidence="1">Uncharacterized protein</fullName>
    </submittedName>
</protein>
<reference evidence="1 2" key="1">
    <citation type="submission" date="2024-01" db="EMBL/GenBank/DDBJ databases">
        <title>The complete chloroplast genome sequence of Lithospermum erythrorhizon: insights into the phylogenetic relationship among Boraginaceae species and the maternal lineages of purple gromwells.</title>
        <authorList>
            <person name="Okada T."/>
            <person name="Watanabe K."/>
        </authorList>
    </citation>
    <scope>NUCLEOTIDE SEQUENCE [LARGE SCALE GENOMIC DNA]</scope>
</reference>
<evidence type="ECO:0000313" key="2">
    <source>
        <dbReference type="Proteomes" id="UP001454036"/>
    </source>
</evidence>